<name>T1E898_ANOAQ</name>
<accession>T1E898</accession>
<dbReference type="VEuPathDB" id="VectorBase:AAQUA_012728"/>
<feature type="domain" description="Centriolar and ciliogenesis-associated protein HYLS1 C-terminal" evidence="9">
    <location>
        <begin position="118"/>
        <end position="162"/>
    </location>
</feature>
<evidence type="ECO:0000256" key="3">
    <source>
        <dbReference type="ARBA" id="ARBA00010091"/>
    </source>
</evidence>
<reference evidence="10" key="1">
    <citation type="submission" date="2013-07" db="EMBL/GenBank/DDBJ databases">
        <title>Transcriptome sequencing and developmental regulation of gene expression in Anopheles aquasalis.</title>
        <authorList>
            <consortium name="Brazilian Malaria Network (MCT/CNPq/MS/SCTIE/DECIT/PRONEX 555648/2009-5) and Research Network on Bioactive Molecules from Arthropod Vectors (NAP-MOBIARVE"/>
            <consortium name="University of Sao Paulo)"/>
            <person name="Marinotti O."/>
            <person name="Ribeiro J.M.C."/>
            <person name="Costa-da-Silva A.L."/>
            <person name="Silva M.C.P."/>
            <person name="Lopes A.R."/>
            <person name="Barros M.S."/>
            <person name="Sa-Nunes A."/>
            <person name="Konjin B.B."/>
            <person name="Carvalho E."/>
            <person name="Suesdek L."/>
            <person name="Silva-Neto M.A.C."/>
            <person name="Capurro M.L."/>
        </authorList>
    </citation>
    <scope>NUCLEOTIDE SEQUENCE</scope>
    <source>
        <tissue evidence="10">Whole body</tissue>
    </source>
</reference>
<comment type="similarity">
    <text evidence="3">Belongs to the HYLS1 family.</text>
</comment>
<evidence type="ECO:0000256" key="1">
    <source>
        <dbReference type="ARBA" id="ARBA00004114"/>
    </source>
</evidence>
<keyword evidence="7" id="KW-0966">Cell projection</keyword>
<keyword evidence="4" id="KW-0963">Cytoplasm</keyword>
<organism evidence="10">
    <name type="scientific">Anopheles aquasalis</name>
    <name type="common">Malaria mosquito</name>
    <dbReference type="NCBI Taxonomy" id="42839"/>
    <lineage>
        <taxon>Eukaryota</taxon>
        <taxon>Metazoa</taxon>
        <taxon>Ecdysozoa</taxon>
        <taxon>Arthropoda</taxon>
        <taxon>Hexapoda</taxon>
        <taxon>Insecta</taxon>
        <taxon>Pterygota</taxon>
        <taxon>Neoptera</taxon>
        <taxon>Endopterygota</taxon>
        <taxon>Diptera</taxon>
        <taxon>Nematocera</taxon>
        <taxon>Culicoidea</taxon>
        <taxon>Culicidae</taxon>
        <taxon>Anophelinae</taxon>
        <taxon>Anopheles</taxon>
    </lineage>
</organism>
<feature type="compositionally biased region" description="Basic and acidic residues" evidence="8">
    <location>
        <begin position="77"/>
        <end position="90"/>
    </location>
</feature>
<dbReference type="EMBL" id="GAMD01002362">
    <property type="protein sequence ID" value="JAA99228.1"/>
    <property type="molecule type" value="mRNA"/>
</dbReference>
<dbReference type="GO" id="GO:0005814">
    <property type="term" value="C:centriole"/>
    <property type="evidence" value="ECO:0007669"/>
    <property type="project" value="UniProtKB-SubCell"/>
</dbReference>
<dbReference type="GO" id="GO:0097730">
    <property type="term" value="C:non-motile cilium"/>
    <property type="evidence" value="ECO:0007669"/>
    <property type="project" value="TreeGrafter"/>
</dbReference>
<dbReference type="Pfam" id="PF15311">
    <property type="entry name" value="HYLS1_C"/>
    <property type="match status" value="1"/>
</dbReference>
<evidence type="ECO:0000313" key="10">
    <source>
        <dbReference type="EMBL" id="JAA99228.1"/>
    </source>
</evidence>
<evidence type="ECO:0000256" key="8">
    <source>
        <dbReference type="SAM" id="MobiDB-lite"/>
    </source>
</evidence>
<dbReference type="InterPro" id="IPR052319">
    <property type="entry name" value="Centriolar_ciliogenesis_assoc"/>
</dbReference>
<evidence type="ECO:0000256" key="6">
    <source>
        <dbReference type="ARBA" id="ARBA00023212"/>
    </source>
</evidence>
<dbReference type="InterPro" id="IPR027918">
    <property type="entry name" value="HYLS1_C_dom"/>
</dbReference>
<dbReference type="PANTHER" id="PTHR34174">
    <property type="entry name" value="HYDROLETHALUS SYNDROME PROTEIN 1"/>
    <property type="match status" value="1"/>
</dbReference>
<proteinExistence type="evidence at transcript level"/>
<keyword evidence="5" id="KW-0970">Cilium biogenesis/degradation</keyword>
<keyword evidence="6" id="KW-0206">Cytoskeleton</keyword>
<evidence type="ECO:0000256" key="4">
    <source>
        <dbReference type="ARBA" id="ARBA00022490"/>
    </source>
</evidence>
<evidence type="ECO:0000256" key="7">
    <source>
        <dbReference type="ARBA" id="ARBA00023273"/>
    </source>
</evidence>
<evidence type="ECO:0000256" key="5">
    <source>
        <dbReference type="ARBA" id="ARBA00022794"/>
    </source>
</evidence>
<sequence length="164" mass="19037">MSLPLDAGEILTHLNQLGYRNISAEQLKEFQKDLQKLIKFDTQIYRGVPEPPPENVFERLHTEKTISYRAKQARASKKTEVIDSSDKENQAEATNKTATVASARCKDDKSTKMWIRPKSSQSFRRSDPVALYHSYQKDWNKFKLPGENDHSELRWKIRTKLLGE</sequence>
<dbReference type="AlphaFoldDB" id="T1E898"/>
<feature type="region of interest" description="Disordered" evidence="8">
    <location>
        <begin position="77"/>
        <end position="99"/>
    </location>
</feature>
<protein>
    <recommendedName>
        <fullName evidence="9">Centriolar and ciliogenesis-associated protein HYLS1 C-terminal domain-containing protein</fullName>
    </recommendedName>
</protein>
<evidence type="ECO:0000259" key="9">
    <source>
        <dbReference type="Pfam" id="PF15311"/>
    </source>
</evidence>
<evidence type="ECO:0000256" key="2">
    <source>
        <dbReference type="ARBA" id="ARBA00004138"/>
    </source>
</evidence>
<dbReference type="GO" id="GO:0060271">
    <property type="term" value="P:cilium assembly"/>
    <property type="evidence" value="ECO:0007669"/>
    <property type="project" value="TreeGrafter"/>
</dbReference>
<dbReference type="PANTHER" id="PTHR34174:SF1">
    <property type="entry name" value="CENTRIOLAR AND CILIOGENESIS-ASSOCIATED PROTEIN HYLS1"/>
    <property type="match status" value="1"/>
</dbReference>
<comment type="subcellular location">
    <subcellularLocation>
        <location evidence="2">Cell projection</location>
        <location evidence="2">Cilium</location>
    </subcellularLocation>
    <subcellularLocation>
        <location evidence="1">Cytoplasm</location>
        <location evidence="1">Cytoskeleton</location>
        <location evidence="1">Microtubule organizing center</location>
        <location evidence="1">Centrosome</location>
        <location evidence="1">Centriole</location>
    </subcellularLocation>
</comment>